<feature type="region of interest" description="Disordered" evidence="1">
    <location>
        <begin position="271"/>
        <end position="329"/>
    </location>
</feature>
<comment type="caution">
    <text evidence="2">The sequence shown here is derived from an EMBL/GenBank/DDBJ whole genome shotgun (WGS) entry which is preliminary data.</text>
</comment>
<evidence type="ECO:0000256" key="1">
    <source>
        <dbReference type="SAM" id="MobiDB-lite"/>
    </source>
</evidence>
<proteinExistence type="predicted"/>
<feature type="region of interest" description="Disordered" evidence="1">
    <location>
        <begin position="418"/>
        <end position="467"/>
    </location>
</feature>
<dbReference type="Proteomes" id="UP000722791">
    <property type="component" value="Unassembled WGS sequence"/>
</dbReference>
<reference evidence="2" key="1">
    <citation type="journal article" date="2021" name="Proc. Natl. Acad. Sci. U.S.A.">
        <title>Three genomes in the algal genus Volvox reveal the fate of a haploid sex-determining region after a transition to homothallism.</title>
        <authorList>
            <person name="Yamamoto K."/>
            <person name="Hamaji T."/>
            <person name="Kawai-Toyooka H."/>
            <person name="Matsuzaki R."/>
            <person name="Takahashi F."/>
            <person name="Nishimura Y."/>
            <person name="Kawachi M."/>
            <person name="Noguchi H."/>
            <person name="Minakuchi Y."/>
            <person name="Umen J.G."/>
            <person name="Toyoda A."/>
            <person name="Nozaki H."/>
        </authorList>
    </citation>
    <scope>NUCLEOTIDE SEQUENCE</scope>
    <source>
        <strain evidence="2">NIES-3785</strain>
    </source>
</reference>
<organism evidence="2 3">
    <name type="scientific">Volvox reticuliferus</name>
    <dbReference type="NCBI Taxonomy" id="1737510"/>
    <lineage>
        <taxon>Eukaryota</taxon>
        <taxon>Viridiplantae</taxon>
        <taxon>Chlorophyta</taxon>
        <taxon>core chlorophytes</taxon>
        <taxon>Chlorophyceae</taxon>
        <taxon>CS clade</taxon>
        <taxon>Chlamydomonadales</taxon>
        <taxon>Volvocaceae</taxon>
        <taxon>Volvox</taxon>
    </lineage>
</organism>
<name>A0A8J4DAD7_9CHLO</name>
<feature type="compositionally biased region" description="Basic residues" evidence="1">
    <location>
        <begin position="278"/>
        <end position="304"/>
    </location>
</feature>
<accession>A0A8J4DAD7</accession>
<protein>
    <submittedName>
        <fullName evidence="2">Uncharacterized protein</fullName>
    </submittedName>
</protein>
<evidence type="ECO:0000313" key="3">
    <source>
        <dbReference type="Proteomes" id="UP000722791"/>
    </source>
</evidence>
<dbReference type="EMBL" id="BNCQ01000002">
    <property type="protein sequence ID" value="GIL95226.1"/>
    <property type="molecule type" value="Genomic_DNA"/>
</dbReference>
<gene>
    <name evidence="2" type="ORF">Vretimale_1307</name>
</gene>
<feature type="non-terminal residue" evidence="2">
    <location>
        <position position="1"/>
    </location>
</feature>
<sequence>DNLRCPGLCHSSSIILRNCVALLEHQTSNLLRYSMPTSHSFITYSRRCYVRSTAIAPTPSHHGELCGHRASWFLRPLCAVNNQHSHLDDEFMRMQSQLSVQASQTSHAWETHRKANSHAKHHVFHDTEFHPYQRQPQRHVHHEGSDASDGTGCQSGDLASAVELSYQYSSNILNYNTGESSLLRPVVHRARVPDYHHPSILARDLILTLLSGGKLLLELPDEPAAVSSLMTALGQAATELRRIGLATALDPVYDPAAAACYGNGAASYPCSAPGHTSSHSHNHNHNSHHNHNNHHHHHHQHTHNNSHGGIGGGSPSSSHDSIGAGNTAVRRSHDSGSVVFVFCARAVAIPHASSSAADGAASAVYTVGSSMGQEVLPVGPSVGVHSLLPALLRAILRDGLVTLRCCWFDEELGADSWPGGDRAAVTANESGNGGDKGDCEDNDGCDGSSLWNGGDGSPGRPSSPGITQAQPVAEALVNSTVVSAPAGSLVRVPCVLRAIFKLDRQLRGLDLGGLVVLPHTFARSCRDTCTQLLHLDIVIA</sequence>
<dbReference type="AlphaFoldDB" id="A0A8J4DAD7"/>
<evidence type="ECO:0000313" key="2">
    <source>
        <dbReference type="EMBL" id="GIL95226.1"/>
    </source>
</evidence>
<feature type="region of interest" description="Disordered" evidence="1">
    <location>
        <begin position="135"/>
        <end position="154"/>
    </location>
</feature>